<sequence>MADYMKICKRDQSTINECVRDSVQSLRPHLVSGIPEFQVPSIDPFYIDEIIAISGELAPLKAKAKNVKVSGASNYTVKNVDVNLDTFAIRVIFRFPKLHLEGLYQLDTQILVIPLRGQGNFVADAIKCDADVQITNKIYEKNGTQYIKFQSVNVEIDMKDYRLRLYGLFNGDKTLEEATNEAINQNRGEFLQAMKPYIEKTTAKVLLDTANRIVNSLPLDQIFPKP</sequence>
<keyword evidence="2" id="KW-0090">Biological rhythms</keyword>
<accession>A0A9P0X4D1</accession>
<dbReference type="SMART" id="SM00700">
    <property type="entry name" value="JHBP"/>
    <property type="match status" value="1"/>
</dbReference>
<protein>
    <recommendedName>
        <fullName evidence="6">Hemolymph juvenile hormone binding protein</fullName>
    </recommendedName>
</protein>
<organism evidence="4 5">
    <name type="scientific">Pieris brassicae</name>
    <name type="common">White butterfly</name>
    <name type="synonym">Large white butterfly</name>
    <dbReference type="NCBI Taxonomy" id="7116"/>
    <lineage>
        <taxon>Eukaryota</taxon>
        <taxon>Metazoa</taxon>
        <taxon>Ecdysozoa</taxon>
        <taxon>Arthropoda</taxon>
        <taxon>Hexapoda</taxon>
        <taxon>Insecta</taxon>
        <taxon>Pterygota</taxon>
        <taxon>Neoptera</taxon>
        <taxon>Endopterygota</taxon>
        <taxon>Lepidoptera</taxon>
        <taxon>Glossata</taxon>
        <taxon>Ditrysia</taxon>
        <taxon>Papilionoidea</taxon>
        <taxon>Pieridae</taxon>
        <taxon>Pierinae</taxon>
        <taxon>Pieris</taxon>
    </lineage>
</organism>
<reference evidence="4" key="1">
    <citation type="submission" date="2022-05" db="EMBL/GenBank/DDBJ databases">
        <authorList>
            <person name="Okamura Y."/>
        </authorList>
    </citation>
    <scope>NUCLEOTIDE SEQUENCE</scope>
</reference>
<evidence type="ECO:0000313" key="5">
    <source>
        <dbReference type="Proteomes" id="UP001152562"/>
    </source>
</evidence>
<evidence type="ECO:0000313" key="4">
    <source>
        <dbReference type="EMBL" id="CAH3980508.1"/>
    </source>
</evidence>
<evidence type="ECO:0000256" key="1">
    <source>
        <dbReference type="ARBA" id="ARBA00022729"/>
    </source>
</evidence>
<dbReference type="AlphaFoldDB" id="A0A9P0X4D1"/>
<comment type="similarity">
    <text evidence="3">Belongs to the TO family.</text>
</comment>
<comment type="caution">
    <text evidence="4">The sequence shown here is derived from an EMBL/GenBank/DDBJ whole genome shotgun (WGS) entry which is preliminary data.</text>
</comment>
<dbReference type="PANTHER" id="PTHR11008:SF39">
    <property type="entry name" value="CIRCADIAN CLOCK-CONTROLLED PROTEIN-LIKE PROTEIN"/>
    <property type="match status" value="1"/>
</dbReference>
<evidence type="ECO:0000256" key="2">
    <source>
        <dbReference type="ARBA" id="ARBA00023108"/>
    </source>
</evidence>
<dbReference type="Gene3D" id="3.15.10.30">
    <property type="entry name" value="Haemolymph juvenile hormone binding protein"/>
    <property type="match status" value="1"/>
</dbReference>
<gene>
    <name evidence="4" type="ORF">PIBRA_LOCUS1938</name>
</gene>
<dbReference type="EMBL" id="CALOZG010000002">
    <property type="protein sequence ID" value="CAH3980508.1"/>
    <property type="molecule type" value="Genomic_DNA"/>
</dbReference>
<keyword evidence="1" id="KW-0732">Signal</keyword>
<evidence type="ECO:0008006" key="6">
    <source>
        <dbReference type="Google" id="ProtNLM"/>
    </source>
</evidence>
<dbReference type="Proteomes" id="UP001152562">
    <property type="component" value="Unassembled WGS sequence"/>
</dbReference>
<proteinExistence type="inferred from homology"/>
<keyword evidence="5" id="KW-1185">Reference proteome</keyword>
<dbReference type="FunFam" id="3.15.10.30:FF:000001">
    <property type="entry name" value="Takeout-like protein 1"/>
    <property type="match status" value="1"/>
</dbReference>
<dbReference type="InterPro" id="IPR038606">
    <property type="entry name" value="To_sf"/>
</dbReference>
<dbReference type="Pfam" id="PF06585">
    <property type="entry name" value="JHBP"/>
    <property type="match status" value="1"/>
</dbReference>
<evidence type="ECO:0000256" key="3">
    <source>
        <dbReference type="ARBA" id="ARBA00060902"/>
    </source>
</evidence>
<dbReference type="PANTHER" id="PTHR11008">
    <property type="entry name" value="PROTEIN TAKEOUT-LIKE PROTEIN"/>
    <property type="match status" value="1"/>
</dbReference>
<dbReference type="GO" id="GO:0007623">
    <property type="term" value="P:circadian rhythm"/>
    <property type="evidence" value="ECO:0007669"/>
    <property type="project" value="UniProtKB-ARBA"/>
</dbReference>
<name>A0A9P0X4D1_PIEBR</name>
<dbReference type="InterPro" id="IPR010562">
    <property type="entry name" value="Haemolymph_juvenile_hormone-bd"/>
</dbReference>
<dbReference type="GO" id="GO:0005615">
    <property type="term" value="C:extracellular space"/>
    <property type="evidence" value="ECO:0007669"/>
    <property type="project" value="TreeGrafter"/>
</dbReference>